<dbReference type="EMBL" id="JACKWZ010000563">
    <property type="protein sequence ID" value="KAF9406664.1"/>
    <property type="molecule type" value="Genomic_DNA"/>
</dbReference>
<evidence type="ECO:0000313" key="3">
    <source>
        <dbReference type="Proteomes" id="UP000648187"/>
    </source>
</evidence>
<feature type="compositionally biased region" description="Low complexity" evidence="1">
    <location>
        <begin position="125"/>
        <end position="135"/>
    </location>
</feature>
<accession>A0A835L058</accession>
<feature type="compositionally biased region" description="Basic and acidic residues" evidence="1">
    <location>
        <begin position="145"/>
        <end position="164"/>
    </location>
</feature>
<dbReference type="Proteomes" id="UP000648187">
    <property type="component" value="Unassembled WGS sequence"/>
</dbReference>
<reference evidence="2" key="1">
    <citation type="submission" date="2020-08" db="EMBL/GenBank/DDBJ databases">
        <title>Spodoptera exigua strain:BAW_Kor-Di-RS1 Genome sequencing and assembly.</title>
        <authorList>
            <person name="Kim J."/>
            <person name="Nam H.Y."/>
            <person name="Kwon M."/>
            <person name="Choi J.H."/>
            <person name="Cho S.R."/>
            <person name="Kim G.-H."/>
        </authorList>
    </citation>
    <scope>NUCLEOTIDE SEQUENCE</scope>
    <source>
        <strain evidence="2">BAW_Kor-Di-RS1</strain>
        <tissue evidence="2">Whole-body</tissue>
    </source>
</reference>
<gene>
    <name evidence="2" type="ORF">HW555_013043</name>
</gene>
<sequence length="179" mass="19072">MPAQHAAVERGGVPRGGHHLRLLLRGEGRALALQRHNLSLCTPPALSCEPHIRVLISTSSLLGYVVYQDPKLLFGGIDLLLSCSLPIVSDIIRGLAPRSSPHDIRFSIFGVVSKKRIVYIVPDSSEGSESVVPSGGQCGRAPSRSTEHDVTPHSRGADMPRISDAEASVNNRQGCVTAA</sequence>
<comment type="caution">
    <text evidence="2">The sequence shown here is derived from an EMBL/GenBank/DDBJ whole genome shotgun (WGS) entry which is preliminary data.</text>
</comment>
<dbReference type="AlphaFoldDB" id="A0A835L058"/>
<name>A0A835L058_SPOEX</name>
<evidence type="ECO:0000313" key="2">
    <source>
        <dbReference type="EMBL" id="KAF9406664.1"/>
    </source>
</evidence>
<feature type="region of interest" description="Disordered" evidence="1">
    <location>
        <begin position="125"/>
        <end position="166"/>
    </location>
</feature>
<organism evidence="2 3">
    <name type="scientific">Spodoptera exigua</name>
    <name type="common">Beet armyworm</name>
    <name type="synonym">Noctua fulgens</name>
    <dbReference type="NCBI Taxonomy" id="7107"/>
    <lineage>
        <taxon>Eukaryota</taxon>
        <taxon>Metazoa</taxon>
        <taxon>Ecdysozoa</taxon>
        <taxon>Arthropoda</taxon>
        <taxon>Hexapoda</taxon>
        <taxon>Insecta</taxon>
        <taxon>Pterygota</taxon>
        <taxon>Neoptera</taxon>
        <taxon>Endopterygota</taxon>
        <taxon>Lepidoptera</taxon>
        <taxon>Glossata</taxon>
        <taxon>Ditrysia</taxon>
        <taxon>Noctuoidea</taxon>
        <taxon>Noctuidae</taxon>
        <taxon>Amphipyrinae</taxon>
        <taxon>Spodoptera</taxon>
    </lineage>
</organism>
<protein>
    <submittedName>
        <fullName evidence="2">Uncharacterized protein</fullName>
    </submittedName>
</protein>
<evidence type="ECO:0000256" key="1">
    <source>
        <dbReference type="SAM" id="MobiDB-lite"/>
    </source>
</evidence>
<keyword evidence="3" id="KW-1185">Reference proteome</keyword>
<proteinExistence type="predicted"/>